<keyword evidence="3" id="KW-1185">Reference proteome</keyword>
<feature type="domain" description="2EXR" evidence="1">
    <location>
        <begin position="104"/>
        <end position="221"/>
    </location>
</feature>
<dbReference type="EMBL" id="FJOG01000008">
    <property type="protein sequence ID" value="CZR56775.1"/>
    <property type="molecule type" value="Genomic_DNA"/>
</dbReference>
<dbReference type="PANTHER" id="PTHR35910">
    <property type="entry name" value="2EXR DOMAIN-CONTAINING PROTEIN"/>
    <property type="match status" value="1"/>
</dbReference>
<dbReference type="PANTHER" id="PTHR35910:SF6">
    <property type="entry name" value="2EXR DOMAIN-CONTAINING PROTEIN"/>
    <property type="match status" value="1"/>
</dbReference>
<dbReference type="InterPro" id="IPR045518">
    <property type="entry name" value="2EXR"/>
</dbReference>
<accession>A0A1L7WVI7</accession>
<evidence type="ECO:0000259" key="1">
    <source>
        <dbReference type="Pfam" id="PF20150"/>
    </source>
</evidence>
<dbReference type="OrthoDB" id="3563121at2759"/>
<name>A0A1L7WVI7_9HELO</name>
<sequence length="293" mass="34635">MPSVSLNKMTFAPMIQLKMRWSSFANTWLVLKREDAARYYEEKLCRLKEEYEDLHDQITIEYRSHILRTFSYADRVCDPFSIADRPQDHGIAEIRKRIVPAYTFDKFRELPTELQLRIWSFASRSTEPRITHLHRMEGEDTNLDFHRGWRFQYDHLVNESIGVENDSLWYDDHHVPEVLHICHDSRTAALQVYTRFCMKYYKIYEGYNDLPREVYINMLYDSAILNPISSFLARVVFWECNHSTWMVFSFQLFELFRRNVMCHSVLCLCILGASCSRSDSASGSSGTGSHMTS</sequence>
<evidence type="ECO:0000313" key="3">
    <source>
        <dbReference type="Proteomes" id="UP000184330"/>
    </source>
</evidence>
<evidence type="ECO:0000313" key="2">
    <source>
        <dbReference type="EMBL" id="CZR56775.1"/>
    </source>
</evidence>
<organism evidence="2 3">
    <name type="scientific">Phialocephala subalpina</name>
    <dbReference type="NCBI Taxonomy" id="576137"/>
    <lineage>
        <taxon>Eukaryota</taxon>
        <taxon>Fungi</taxon>
        <taxon>Dikarya</taxon>
        <taxon>Ascomycota</taxon>
        <taxon>Pezizomycotina</taxon>
        <taxon>Leotiomycetes</taxon>
        <taxon>Helotiales</taxon>
        <taxon>Mollisiaceae</taxon>
        <taxon>Phialocephala</taxon>
        <taxon>Phialocephala fortinii species complex</taxon>
    </lineage>
</organism>
<dbReference type="Proteomes" id="UP000184330">
    <property type="component" value="Unassembled WGS sequence"/>
</dbReference>
<reference evidence="2 3" key="1">
    <citation type="submission" date="2016-03" db="EMBL/GenBank/DDBJ databases">
        <authorList>
            <person name="Ploux O."/>
        </authorList>
    </citation>
    <scope>NUCLEOTIDE SEQUENCE [LARGE SCALE GENOMIC DNA]</scope>
    <source>
        <strain evidence="2 3">UAMH 11012</strain>
    </source>
</reference>
<dbReference type="AlphaFoldDB" id="A0A1L7WVI7"/>
<gene>
    <name evidence="2" type="ORF">PAC_06664</name>
</gene>
<dbReference type="Pfam" id="PF20150">
    <property type="entry name" value="2EXR"/>
    <property type="match status" value="1"/>
</dbReference>
<protein>
    <recommendedName>
        <fullName evidence="1">2EXR domain-containing protein</fullName>
    </recommendedName>
</protein>
<proteinExistence type="predicted"/>